<protein>
    <submittedName>
        <fullName evidence="9">Prophage CPS-53 integrase</fullName>
    </submittedName>
</protein>
<feature type="domain" description="Core-binding (CB)" evidence="8">
    <location>
        <begin position="101"/>
        <end position="183"/>
    </location>
</feature>
<dbReference type="InterPro" id="IPR038488">
    <property type="entry name" value="Integrase_DNA-bd_sf"/>
</dbReference>
<dbReference type="InterPro" id="IPR044068">
    <property type="entry name" value="CB"/>
</dbReference>
<evidence type="ECO:0000256" key="2">
    <source>
        <dbReference type="ARBA" id="ARBA00022908"/>
    </source>
</evidence>
<evidence type="ECO:0000259" key="7">
    <source>
        <dbReference type="PROSITE" id="PS51898"/>
    </source>
</evidence>
<evidence type="ECO:0000256" key="6">
    <source>
        <dbReference type="SAM" id="MobiDB-lite"/>
    </source>
</evidence>
<dbReference type="Pfam" id="PF13356">
    <property type="entry name" value="Arm-DNA-bind_3"/>
    <property type="match status" value="1"/>
</dbReference>
<dbReference type="Pfam" id="PF22022">
    <property type="entry name" value="Phage_int_M"/>
    <property type="match status" value="1"/>
</dbReference>
<dbReference type="PANTHER" id="PTHR30629">
    <property type="entry name" value="PROPHAGE INTEGRASE"/>
    <property type="match status" value="1"/>
</dbReference>
<organism evidence="9 10">
    <name type="scientific">Afipia felis</name>
    <name type="common">Cat scratch disease bacillus</name>
    <dbReference type="NCBI Taxonomy" id="1035"/>
    <lineage>
        <taxon>Bacteria</taxon>
        <taxon>Pseudomonadati</taxon>
        <taxon>Pseudomonadota</taxon>
        <taxon>Alphaproteobacteria</taxon>
        <taxon>Hyphomicrobiales</taxon>
        <taxon>Nitrobacteraceae</taxon>
        <taxon>Afipia</taxon>
    </lineage>
</organism>
<dbReference type="PANTHER" id="PTHR30629:SF2">
    <property type="entry name" value="PROPHAGE INTEGRASE INTS-RELATED"/>
    <property type="match status" value="1"/>
</dbReference>
<evidence type="ECO:0000256" key="5">
    <source>
        <dbReference type="PROSITE-ProRule" id="PRU01248"/>
    </source>
</evidence>
<evidence type="ECO:0000313" key="9">
    <source>
        <dbReference type="EMBL" id="SUU84938.1"/>
    </source>
</evidence>
<keyword evidence="4" id="KW-0233">DNA recombination</keyword>
<evidence type="ECO:0000256" key="4">
    <source>
        <dbReference type="ARBA" id="ARBA00023172"/>
    </source>
</evidence>
<dbReference type="InterPro" id="IPR002104">
    <property type="entry name" value="Integrase_catalytic"/>
</dbReference>
<feature type="domain" description="Tyr recombinase" evidence="7">
    <location>
        <begin position="203"/>
        <end position="390"/>
    </location>
</feature>
<dbReference type="GO" id="GO:0006310">
    <property type="term" value="P:DNA recombination"/>
    <property type="evidence" value="ECO:0007669"/>
    <property type="project" value="UniProtKB-KW"/>
</dbReference>
<evidence type="ECO:0000259" key="8">
    <source>
        <dbReference type="PROSITE" id="PS51900"/>
    </source>
</evidence>
<dbReference type="InterPro" id="IPR025166">
    <property type="entry name" value="Integrase_DNA_bind_dom"/>
</dbReference>
<dbReference type="GO" id="GO:0003677">
    <property type="term" value="F:DNA binding"/>
    <property type="evidence" value="ECO:0007669"/>
    <property type="project" value="UniProtKB-UniRule"/>
</dbReference>
<dbReference type="Gene3D" id="1.10.443.10">
    <property type="entry name" value="Intergrase catalytic core"/>
    <property type="match status" value="1"/>
</dbReference>
<dbReference type="CDD" id="cd00796">
    <property type="entry name" value="INT_Rci_Hp1_C"/>
    <property type="match status" value="1"/>
</dbReference>
<keyword evidence="3 5" id="KW-0238">DNA-binding</keyword>
<sequence length="412" mass="45947">MSKKLTDSIVKDLPSPDKGNRVTYDGGEKAVRGFGVRVTAAGARSFILNYRTRTGRERRFTIGQYPTWKTTAARQEAEELRRRIDRGEDPMAEKEADRDAKTVADMTKKFLEEHSERKNRESTTALYEGMIDKWILPKFKHRKVSEVTFSDIDDLHHSITRDGGPYAANRALAVLSKMFNLAIRWQWRTDNPAKGVERNQEVKRHRYLSPDEIKALLAAVNAHEDKQAANIIRLLLLTGARRGEVLNATWDQFDLKEGVWTKPGHTTKQKTEHRVPLSAPARQLLSTLHTEAKAAAKKAGTELPKWVFVGRVNGGPREGIKGPWDEICKAAKLIGPKAVRVHDLRHSYASILASSGMSLPIIGQLLGHTQPATTARYAHLFDDPLRTATERVGLIVDGSGASAEVISLGSAR</sequence>
<gene>
    <name evidence="9" type="primary">intS_1</name>
    <name evidence="9" type="ORF">NCTC12722_02142</name>
</gene>
<dbReference type="EMBL" id="UIGB01000001">
    <property type="protein sequence ID" value="SUU84938.1"/>
    <property type="molecule type" value="Genomic_DNA"/>
</dbReference>
<dbReference type="PROSITE" id="PS51898">
    <property type="entry name" value="TYR_RECOMBINASE"/>
    <property type="match status" value="1"/>
</dbReference>
<dbReference type="PROSITE" id="PS51900">
    <property type="entry name" value="CB"/>
    <property type="match status" value="1"/>
</dbReference>
<name>A0A380W7K9_AFIFE</name>
<dbReference type="InterPro" id="IPR013762">
    <property type="entry name" value="Integrase-like_cat_sf"/>
</dbReference>
<dbReference type="Proteomes" id="UP000254343">
    <property type="component" value="Unassembled WGS sequence"/>
</dbReference>
<dbReference type="SUPFAM" id="SSF56349">
    <property type="entry name" value="DNA breaking-rejoining enzymes"/>
    <property type="match status" value="1"/>
</dbReference>
<keyword evidence="2" id="KW-0229">DNA integration</keyword>
<dbReference type="InterPro" id="IPR011010">
    <property type="entry name" value="DNA_brk_join_enz"/>
</dbReference>
<dbReference type="InterPro" id="IPR053876">
    <property type="entry name" value="Phage_int_M"/>
</dbReference>
<dbReference type="Gene3D" id="1.10.150.130">
    <property type="match status" value="1"/>
</dbReference>
<proteinExistence type="inferred from homology"/>
<dbReference type="RefSeq" id="WP_002715763.1">
    <property type="nucleotide sequence ID" value="NZ_UFSI01000001.1"/>
</dbReference>
<evidence type="ECO:0000313" key="10">
    <source>
        <dbReference type="Proteomes" id="UP000254343"/>
    </source>
</evidence>
<dbReference type="OrthoDB" id="7615137at2"/>
<evidence type="ECO:0000256" key="1">
    <source>
        <dbReference type="ARBA" id="ARBA00008857"/>
    </source>
</evidence>
<dbReference type="Gene3D" id="3.30.160.390">
    <property type="entry name" value="Integrase, DNA-binding domain"/>
    <property type="match status" value="1"/>
</dbReference>
<dbReference type="AlphaFoldDB" id="A0A380W7K9"/>
<dbReference type="Pfam" id="PF00589">
    <property type="entry name" value="Phage_integrase"/>
    <property type="match status" value="1"/>
</dbReference>
<evidence type="ECO:0000256" key="3">
    <source>
        <dbReference type="ARBA" id="ARBA00023125"/>
    </source>
</evidence>
<accession>A0A380W7K9</accession>
<dbReference type="InterPro" id="IPR010998">
    <property type="entry name" value="Integrase_recombinase_N"/>
</dbReference>
<dbReference type="GO" id="GO:0015074">
    <property type="term" value="P:DNA integration"/>
    <property type="evidence" value="ECO:0007669"/>
    <property type="project" value="UniProtKB-KW"/>
</dbReference>
<feature type="region of interest" description="Disordered" evidence="6">
    <location>
        <begin position="1"/>
        <end position="21"/>
    </location>
</feature>
<comment type="similarity">
    <text evidence="1">Belongs to the 'phage' integrase family.</text>
</comment>
<dbReference type="InterPro" id="IPR050808">
    <property type="entry name" value="Phage_Integrase"/>
</dbReference>
<reference evidence="9 10" key="1">
    <citation type="submission" date="2018-06" db="EMBL/GenBank/DDBJ databases">
        <authorList>
            <consortium name="Pathogen Informatics"/>
            <person name="Doyle S."/>
        </authorList>
    </citation>
    <scope>NUCLEOTIDE SEQUENCE [LARGE SCALE GENOMIC DNA]</scope>
    <source>
        <strain evidence="9 10">NCTC12722</strain>
    </source>
</reference>